<dbReference type="OrthoDB" id="164273at2"/>
<sequence length="93" mass="10107">MPSHDPLALYMTVEETAGELELAPSSIRRMVAEERLSSRSATPDECAALLAMGRIQGVPGTGVRLIHQNAIAQAKLRPKRGRPQQKITKGKMS</sequence>
<gene>
    <name evidence="1" type="ORF">KDA_76530</name>
</gene>
<dbReference type="AlphaFoldDB" id="A0A402BLG0"/>
<proteinExistence type="predicted"/>
<reference evidence="2" key="1">
    <citation type="submission" date="2018-12" db="EMBL/GenBank/DDBJ databases">
        <title>Tengunoibacter tsumagoiensis gen. nov., sp. nov., Dictyobacter kobayashii sp. nov., D. alpinus sp. nov., and D. joshuensis sp. nov. and description of Dictyobacteraceae fam. nov. within the order Ktedonobacterales isolated from Tengu-no-mugimeshi.</title>
        <authorList>
            <person name="Wang C.M."/>
            <person name="Zheng Y."/>
            <person name="Sakai Y."/>
            <person name="Toyoda A."/>
            <person name="Minakuchi Y."/>
            <person name="Abe K."/>
            <person name="Yokota A."/>
            <person name="Yabe S."/>
        </authorList>
    </citation>
    <scope>NUCLEOTIDE SEQUENCE [LARGE SCALE GENOMIC DNA]</scope>
    <source>
        <strain evidence="2">Uno16</strain>
    </source>
</reference>
<keyword evidence="2" id="KW-1185">Reference proteome</keyword>
<dbReference type="EMBL" id="BIFT01000003">
    <property type="protein sequence ID" value="GCE32169.1"/>
    <property type="molecule type" value="Genomic_DNA"/>
</dbReference>
<dbReference type="Proteomes" id="UP000287171">
    <property type="component" value="Unassembled WGS sequence"/>
</dbReference>
<protein>
    <recommendedName>
        <fullName evidence="3">Helix-turn-helix domain-containing protein</fullName>
    </recommendedName>
</protein>
<name>A0A402BLG0_9CHLR</name>
<evidence type="ECO:0008006" key="3">
    <source>
        <dbReference type="Google" id="ProtNLM"/>
    </source>
</evidence>
<evidence type="ECO:0000313" key="2">
    <source>
        <dbReference type="Proteomes" id="UP000287171"/>
    </source>
</evidence>
<accession>A0A402BLG0</accession>
<comment type="caution">
    <text evidence="1">The sequence shown here is derived from an EMBL/GenBank/DDBJ whole genome shotgun (WGS) entry which is preliminary data.</text>
</comment>
<organism evidence="1 2">
    <name type="scientific">Dictyobacter alpinus</name>
    <dbReference type="NCBI Taxonomy" id="2014873"/>
    <lineage>
        <taxon>Bacteria</taxon>
        <taxon>Bacillati</taxon>
        <taxon>Chloroflexota</taxon>
        <taxon>Ktedonobacteria</taxon>
        <taxon>Ktedonobacterales</taxon>
        <taxon>Dictyobacteraceae</taxon>
        <taxon>Dictyobacter</taxon>
    </lineage>
</organism>
<evidence type="ECO:0000313" key="1">
    <source>
        <dbReference type="EMBL" id="GCE32169.1"/>
    </source>
</evidence>
<dbReference type="RefSeq" id="WP_126632161.1">
    <property type="nucleotide sequence ID" value="NZ_BIFT01000003.1"/>
</dbReference>